<accession>A0A1R4FGS1</accession>
<organism evidence="1 2">
    <name type="scientific">Agrococcus casei LMG 22410</name>
    <dbReference type="NCBI Taxonomy" id="1255656"/>
    <lineage>
        <taxon>Bacteria</taxon>
        <taxon>Bacillati</taxon>
        <taxon>Actinomycetota</taxon>
        <taxon>Actinomycetes</taxon>
        <taxon>Micrococcales</taxon>
        <taxon>Microbacteriaceae</taxon>
        <taxon>Agrococcus</taxon>
    </lineage>
</organism>
<protein>
    <submittedName>
        <fullName evidence="1">Uncharacterized protein</fullName>
    </submittedName>
</protein>
<name>A0A1R4FGS1_9MICO</name>
<dbReference type="Proteomes" id="UP000195787">
    <property type="component" value="Unassembled WGS sequence"/>
</dbReference>
<dbReference type="EMBL" id="FUHU01000021">
    <property type="protein sequence ID" value="SJM55069.1"/>
    <property type="molecule type" value="Genomic_DNA"/>
</dbReference>
<gene>
    <name evidence="1" type="ORF">CZ674_04460</name>
</gene>
<dbReference type="AlphaFoldDB" id="A0A1R4FGS1"/>
<sequence>MDNNTANAFGTPALHFDYTAQGLATIRAAFQVAGVETHVTRYGFIQAKVGDQVVRVAQDDTTFSVTSYTGNMQLAGEVRLAGSFVDSAVLAGLIQAALA</sequence>
<evidence type="ECO:0000313" key="1">
    <source>
        <dbReference type="EMBL" id="SJM55069.1"/>
    </source>
</evidence>
<reference evidence="1 2" key="1">
    <citation type="submission" date="2017-02" db="EMBL/GenBank/DDBJ databases">
        <authorList>
            <person name="Peterson S.W."/>
        </authorList>
    </citation>
    <scope>NUCLEOTIDE SEQUENCE [LARGE SCALE GENOMIC DNA]</scope>
    <source>
        <strain evidence="1 2">LMG 22410</strain>
    </source>
</reference>
<dbReference type="RefSeq" id="WP_086991348.1">
    <property type="nucleotide sequence ID" value="NZ_FUHU01000021.1"/>
</dbReference>
<evidence type="ECO:0000313" key="2">
    <source>
        <dbReference type="Proteomes" id="UP000195787"/>
    </source>
</evidence>
<proteinExistence type="predicted"/>
<dbReference type="GeneID" id="303172456"/>
<keyword evidence="2" id="KW-1185">Reference proteome</keyword>